<feature type="signal peptide" evidence="1">
    <location>
        <begin position="1"/>
        <end position="21"/>
    </location>
</feature>
<dbReference type="AlphaFoldDB" id="A0AAU8FLW8"/>
<proteinExistence type="predicted"/>
<dbReference type="RefSeq" id="WP_353719842.1">
    <property type="nucleotide sequence ID" value="NZ_CP159289.1"/>
</dbReference>
<evidence type="ECO:0000313" key="2">
    <source>
        <dbReference type="EMBL" id="XCH24527.1"/>
    </source>
</evidence>
<evidence type="ECO:0000256" key="1">
    <source>
        <dbReference type="SAM" id="SignalP"/>
    </source>
</evidence>
<gene>
    <name evidence="2" type="ORF">ABV298_30240</name>
</gene>
<feature type="chain" id="PRO_5043493444" evidence="1">
    <location>
        <begin position="22"/>
        <end position="303"/>
    </location>
</feature>
<protein>
    <submittedName>
        <fullName evidence="2">Transporter</fullName>
    </submittedName>
</protein>
<reference evidence="2" key="1">
    <citation type="submission" date="2024-06" db="EMBL/GenBank/DDBJ databases">
        <title>Sequencing and assembly of the genome of Dyadobacter sp. strain 676, a symbiont of Cyamopsis tetragonoloba.</title>
        <authorList>
            <person name="Guro P."/>
            <person name="Sazanova A."/>
            <person name="Kuznetsova I."/>
            <person name="Belimov A."/>
            <person name="Safronova V."/>
        </authorList>
    </citation>
    <scope>NUCLEOTIDE SEQUENCE</scope>
    <source>
        <strain evidence="2">676</strain>
    </source>
</reference>
<dbReference type="EMBL" id="CP159289">
    <property type="protein sequence ID" value="XCH24527.1"/>
    <property type="molecule type" value="Genomic_DNA"/>
</dbReference>
<keyword evidence="1" id="KW-0732">Signal</keyword>
<sequence length="303" mass="33461">MKNLSFCIIMLLLASPRQAFACDICGCANSGAYFGLLPQSHKSLVGVRYQRMRFVTHGESKVLRTEEHFNIGELYTRFFPVKRVQVMAFVPFRADRQITSADVKRQSGMGDITVLANYNLFNTFMDGENARTFNHTLLIGGGVKLPTGRFRFDENNVLHVANANFQLGTGSTDFILNAFYTLNRDQWGLAANVSRKFNTNNAEGYRFGNQLYGTVNLYRSIRIGKLTVTPSVGVYGEHAGHGIQNGETLGITGGELLNASAGITLFSDKWTVGITGQKPVVQQSASGHVVARERLLAQVAFLF</sequence>
<accession>A0AAU8FLW8</accession>
<name>A0AAU8FLW8_9BACT</name>
<organism evidence="2">
    <name type="scientific">Dyadobacter sp. 676</name>
    <dbReference type="NCBI Taxonomy" id="3088362"/>
    <lineage>
        <taxon>Bacteria</taxon>
        <taxon>Pseudomonadati</taxon>
        <taxon>Bacteroidota</taxon>
        <taxon>Cytophagia</taxon>
        <taxon>Cytophagales</taxon>
        <taxon>Spirosomataceae</taxon>
        <taxon>Dyadobacter</taxon>
    </lineage>
</organism>